<dbReference type="Pfam" id="PF01549">
    <property type="entry name" value="ShK"/>
    <property type="match status" value="1"/>
</dbReference>
<accession>A0A2B4RNQ4</accession>
<dbReference type="InterPro" id="IPR036691">
    <property type="entry name" value="Endo/exonu/phosph_ase_sf"/>
</dbReference>
<keyword evidence="1" id="KW-0800">Toxin</keyword>
<dbReference type="GO" id="GO:0090729">
    <property type="term" value="F:toxin activity"/>
    <property type="evidence" value="ECO:0007669"/>
    <property type="project" value="UniProtKB-KW"/>
</dbReference>
<dbReference type="AlphaFoldDB" id="A0A2B4RNQ4"/>
<feature type="compositionally biased region" description="Polar residues" evidence="3">
    <location>
        <begin position="534"/>
        <end position="548"/>
    </location>
</feature>
<reference evidence="6" key="1">
    <citation type="journal article" date="2017" name="bioRxiv">
        <title>Comparative analysis of the genomes of Stylophora pistillata and Acropora digitifera provides evidence for extensive differences between species of corals.</title>
        <authorList>
            <person name="Voolstra C.R."/>
            <person name="Li Y."/>
            <person name="Liew Y.J."/>
            <person name="Baumgarten S."/>
            <person name="Zoccola D."/>
            <person name="Flot J.-F."/>
            <person name="Tambutte S."/>
            <person name="Allemand D."/>
            <person name="Aranda M."/>
        </authorList>
    </citation>
    <scope>NUCLEOTIDE SEQUENCE [LARGE SCALE GENOMIC DNA]</scope>
</reference>
<keyword evidence="6" id="KW-1185">Reference proteome</keyword>
<dbReference type="Gene3D" id="3.60.10.10">
    <property type="entry name" value="Endonuclease/exonuclease/phosphatase"/>
    <property type="match status" value="1"/>
</dbReference>
<dbReference type="SUPFAM" id="SSF56219">
    <property type="entry name" value="DNase I-like"/>
    <property type="match status" value="1"/>
</dbReference>
<comment type="caution">
    <text evidence="5">The sequence shown here is derived from an EMBL/GenBank/DDBJ whole genome shotgun (WGS) entry which is preliminary data.</text>
</comment>
<name>A0A2B4RNQ4_STYPI</name>
<dbReference type="InterPro" id="IPR003582">
    <property type="entry name" value="ShKT_dom"/>
</dbReference>
<evidence type="ECO:0000256" key="3">
    <source>
        <dbReference type="SAM" id="MobiDB-lite"/>
    </source>
</evidence>
<feature type="region of interest" description="Disordered" evidence="3">
    <location>
        <begin position="534"/>
        <end position="577"/>
    </location>
</feature>
<evidence type="ECO:0000313" key="6">
    <source>
        <dbReference type="Proteomes" id="UP000225706"/>
    </source>
</evidence>
<dbReference type="PANTHER" id="PTHR33776:SF4">
    <property type="entry name" value="ENDONUCLEASE_EXONUCLEASE_PHOSPHATASE DOMAIN-CONTAINING PROTEIN"/>
    <property type="match status" value="1"/>
</dbReference>
<dbReference type="PROSITE" id="PS51670">
    <property type="entry name" value="SHKT"/>
    <property type="match status" value="1"/>
</dbReference>
<comment type="caution">
    <text evidence="2">Lacks conserved residue(s) required for the propagation of feature annotation.</text>
</comment>
<dbReference type="EMBL" id="LSMT01000444">
    <property type="protein sequence ID" value="PFX17872.1"/>
    <property type="molecule type" value="Genomic_DNA"/>
</dbReference>
<organism evidence="5 6">
    <name type="scientific">Stylophora pistillata</name>
    <name type="common">Smooth cauliflower coral</name>
    <dbReference type="NCBI Taxonomy" id="50429"/>
    <lineage>
        <taxon>Eukaryota</taxon>
        <taxon>Metazoa</taxon>
        <taxon>Cnidaria</taxon>
        <taxon>Anthozoa</taxon>
        <taxon>Hexacorallia</taxon>
        <taxon>Scleractinia</taxon>
        <taxon>Astrocoeniina</taxon>
        <taxon>Pocilloporidae</taxon>
        <taxon>Stylophora</taxon>
    </lineage>
</organism>
<dbReference type="Pfam" id="PF14529">
    <property type="entry name" value="Exo_endo_phos_2"/>
    <property type="match status" value="1"/>
</dbReference>
<sequence>MAARGLVGISAALYLFHLCFILPVNRHKIFRHGSLLGEEPLEGLNERWKSDFKAKIAQTALNEFAARAVDTAGNHKVKLSKHTTSTLAYCLCLSLLLSSGNVERNPGPKSTSQSGNFKLSTVKGLRICNLNVRSLVNKMDEIRVFCETHLPHVLSLNETWLDSSISDSEIQLPGYSLVRRDKTRRNGGVLIYISSNLNYKVIQEFENDQPDIQCLWMEITPPKSKGFIFCSCYRPPNADNVATYVEGLRNMLTVMADREKEIVITGDLNFDLKQSNKPASTKRFMNMAKEFSLRQIIDNFTRITENSKTLIDLFFTSRPDLYVSGVIPVGFSDHSATYAVLPCKFDFESGLDGWVKTGTAFENQPTFGDNPTARNRGQPAQQQGDWWIGGFEDRPSKSTPAGKIQGDGPQGTLVSPTFKITGPTISFLIGGGCDVNTVRVELIVGIKVVEKETGHCTETMTRKAWDVKKFIGRNAHIKVVDSSSGGWGHINLDDLKGDMSCPVEAPCKFDFERGIHGWAKTGTAFDNQPTFGDNPTARNRGQPAQQQGDWWIGGFEDRPSESTQAGKTQGDGPLGTLTSPTFKITGPTISFLIGGGCDVNTVRVELIVGNKVVEKETGHCTETMRRKAWHVRDFIGQEAHVRLVDYSSGGWGHINFDDLQVGLGCPARCKFDFENGLRGWVAVGEAFQNQPTFGDNPTARNRGQPAHQQGDWWIGGYENRPSESALAGKIQGDVPKGILISPSFEITGPTISFLIGGGCDIDKVRVELVVHNQVVKKETGKCTETMARKIWNVGEFSGQEAHIKLVDSSSGGWGHINFDDLEGDISCSIGCQDHIWYRCKCPELASFQQYCQKKGEFMSKYCPRSCGFCGEQEVLYDLKDERENELLASIDLEDTVNDNATYPLTESNGFIEEQPWKKAAACSYNVKNLIKTCYVG</sequence>
<dbReference type="InterPro" id="IPR005135">
    <property type="entry name" value="Endo/exonuclease/phosphatase"/>
</dbReference>
<evidence type="ECO:0000259" key="4">
    <source>
        <dbReference type="PROSITE" id="PS51670"/>
    </source>
</evidence>
<dbReference type="GO" id="GO:0003824">
    <property type="term" value="F:catalytic activity"/>
    <property type="evidence" value="ECO:0007669"/>
    <property type="project" value="InterPro"/>
</dbReference>
<feature type="region of interest" description="Disordered" evidence="3">
    <location>
        <begin position="363"/>
        <end position="410"/>
    </location>
</feature>
<feature type="compositionally biased region" description="Polar residues" evidence="3">
    <location>
        <begin position="363"/>
        <end position="384"/>
    </location>
</feature>
<evidence type="ECO:0000313" key="5">
    <source>
        <dbReference type="EMBL" id="PFX17872.1"/>
    </source>
</evidence>
<gene>
    <name evidence="5" type="ORF">AWC38_SpisGene17787</name>
</gene>
<feature type="domain" description="ShKT" evidence="4">
    <location>
        <begin position="831"/>
        <end position="869"/>
    </location>
</feature>
<dbReference type="OrthoDB" id="5975154at2759"/>
<dbReference type="Proteomes" id="UP000225706">
    <property type="component" value="Unassembled WGS sequence"/>
</dbReference>
<evidence type="ECO:0000256" key="2">
    <source>
        <dbReference type="PROSITE-ProRule" id="PRU01005"/>
    </source>
</evidence>
<proteinExistence type="predicted"/>
<protein>
    <recommendedName>
        <fullName evidence="4">ShKT domain-containing protein</fullName>
    </recommendedName>
</protein>
<dbReference type="PANTHER" id="PTHR33776">
    <property type="entry name" value="ENDO/EXONUCLEASE/PHOSPHATASE DOMAIN-CONTAINING PROTEIN"/>
    <property type="match status" value="1"/>
</dbReference>
<evidence type="ECO:0000256" key="1">
    <source>
        <dbReference type="ARBA" id="ARBA00022656"/>
    </source>
</evidence>